<evidence type="ECO:0008006" key="4">
    <source>
        <dbReference type="Google" id="ProtNLM"/>
    </source>
</evidence>
<protein>
    <recommendedName>
        <fullName evidence="4">Septum formation initiator</fullName>
    </recommendedName>
</protein>
<gene>
    <name evidence="2" type="ORF">A2541_00905</name>
</gene>
<comment type="caution">
    <text evidence="2">The sequence shown here is derived from an EMBL/GenBank/DDBJ whole genome shotgun (WGS) entry which is preliminary data.</text>
</comment>
<accession>A0A1G2PGB2</accession>
<keyword evidence="1" id="KW-0812">Transmembrane</keyword>
<reference evidence="2 3" key="1">
    <citation type="journal article" date="2016" name="Nat. Commun.">
        <title>Thousands of microbial genomes shed light on interconnected biogeochemical processes in an aquifer system.</title>
        <authorList>
            <person name="Anantharaman K."/>
            <person name="Brown C.T."/>
            <person name="Hug L.A."/>
            <person name="Sharon I."/>
            <person name="Castelle C.J."/>
            <person name="Probst A.J."/>
            <person name="Thomas B.C."/>
            <person name="Singh A."/>
            <person name="Wilkins M.J."/>
            <person name="Karaoz U."/>
            <person name="Brodie E.L."/>
            <person name="Williams K.H."/>
            <person name="Hubbard S.S."/>
            <person name="Banfield J.F."/>
        </authorList>
    </citation>
    <scope>NUCLEOTIDE SEQUENCE [LARGE SCALE GENOMIC DNA]</scope>
</reference>
<dbReference type="STRING" id="1802338.A2541_00905"/>
<dbReference type="Proteomes" id="UP000176965">
    <property type="component" value="Unassembled WGS sequence"/>
</dbReference>
<proteinExistence type="predicted"/>
<evidence type="ECO:0000256" key="1">
    <source>
        <dbReference type="SAM" id="Phobius"/>
    </source>
</evidence>
<dbReference type="InterPro" id="IPR007060">
    <property type="entry name" value="FtsL/DivIC"/>
</dbReference>
<feature type="transmembrane region" description="Helical" evidence="1">
    <location>
        <begin position="12"/>
        <end position="35"/>
    </location>
</feature>
<sequence>MLEFQEKRKLKSFLYSRIMLIVLFILIIFAFNAVWNVYKKQMVTRNNLAKTSTNLAGLQAREKMLSSVIERLKTESGTEAEIREKYGLVKPGEEVIVIVDKDSDSNFKDTPPPTGFWQKILEWFK</sequence>
<organism evidence="2 3">
    <name type="scientific">Candidatus Taylorbacteria bacterium RIFOXYD2_FULL_36_9</name>
    <dbReference type="NCBI Taxonomy" id="1802338"/>
    <lineage>
        <taxon>Bacteria</taxon>
        <taxon>Candidatus Tayloriibacteriota</taxon>
    </lineage>
</organism>
<evidence type="ECO:0000313" key="3">
    <source>
        <dbReference type="Proteomes" id="UP000176965"/>
    </source>
</evidence>
<dbReference type="AlphaFoldDB" id="A0A1G2PGB2"/>
<name>A0A1G2PGB2_9BACT</name>
<dbReference type="EMBL" id="MHSQ01000014">
    <property type="protein sequence ID" value="OHA47386.1"/>
    <property type="molecule type" value="Genomic_DNA"/>
</dbReference>
<keyword evidence="1" id="KW-0472">Membrane</keyword>
<dbReference type="Pfam" id="PF04977">
    <property type="entry name" value="DivIC"/>
    <property type="match status" value="1"/>
</dbReference>
<evidence type="ECO:0000313" key="2">
    <source>
        <dbReference type="EMBL" id="OHA47386.1"/>
    </source>
</evidence>
<keyword evidence="1" id="KW-1133">Transmembrane helix</keyword>